<dbReference type="AlphaFoldDB" id="A0A9J5ZZ13"/>
<gene>
    <name evidence="1" type="ORF">H5410_017082</name>
</gene>
<protein>
    <submittedName>
        <fullName evidence="1">Uncharacterized protein</fullName>
    </submittedName>
</protein>
<proteinExistence type="predicted"/>
<dbReference type="EMBL" id="JACXVP010000003">
    <property type="protein sequence ID" value="KAG5617258.1"/>
    <property type="molecule type" value="Genomic_DNA"/>
</dbReference>
<evidence type="ECO:0000313" key="1">
    <source>
        <dbReference type="EMBL" id="KAG5617258.1"/>
    </source>
</evidence>
<name>A0A9J5ZZ13_SOLCO</name>
<dbReference type="PANTHER" id="PTHR33566">
    <property type="entry name" value="EN/SPM-LIKE TRANSPOSON-RELATED"/>
    <property type="match status" value="1"/>
</dbReference>
<reference evidence="1 2" key="1">
    <citation type="submission" date="2020-09" db="EMBL/GenBank/DDBJ databases">
        <title>De no assembly of potato wild relative species, Solanum commersonii.</title>
        <authorList>
            <person name="Cho K."/>
        </authorList>
    </citation>
    <scope>NUCLEOTIDE SEQUENCE [LARGE SCALE GENOMIC DNA]</scope>
    <source>
        <strain evidence="1">LZ3.2</strain>
        <tissue evidence="1">Leaf</tissue>
    </source>
</reference>
<keyword evidence="2" id="KW-1185">Reference proteome</keyword>
<comment type="caution">
    <text evidence="1">The sequence shown here is derived from an EMBL/GenBank/DDBJ whole genome shotgun (WGS) entry which is preliminary data.</text>
</comment>
<organism evidence="1 2">
    <name type="scientific">Solanum commersonii</name>
    <name type="common">Commerson's wild potato</name>
    <name type="synonym">Commerson's nightshade</name>
    <dbReference type="NCBI Taxonomy" id="4109"/>
    <lineage>
        <taxon>Eukaryota</taxon>
        <taxon>Viridiplantae</taxon>
        <taxon>Streptophyta</taxon>
        <taxon>Embryophyta</taxon>
        <taxon>Tracheophyta</taxon>
        <taxon>Spermatophyta</taxon>
        <taxon>Magnoliopsida</taxon>
        <taxon>eudicotyledons</taxon>
        <taxon>Gunneridae</taxon>
        <taxon>Pentapetalae</taxon>
        <taxon>asterids</taxon>
        <taxon>lamiids</taxon>
        <taxon>Solanales</taxon>
        <taxon>Solanaceae</taxon>
        <taxon>Solanoideae</taxon>
        <taxon>Solaneae</taxon>
        <taxon>Solanum</taxon>
    </lineage>
</organism>
<dbReference type="PANTHER" id="PTHR33566:SF1">
    <property type="entry name" value="EN_SPM-LIKE TRANSPOSON-RELATED"/>
    <property type="match status" value="1"/>
</dbReference>
<dbReference type="Proteomes" id="UP000824120">
    <property type="component" value="Chromosome 3"/>
</dbReference>
<evidence type="ECO:0000313" key="2">
    <source>
        <dbReference type="Proteomes" id="UP000824120"/>
    </source>
</evidence>
<accession>A0A9J5ZZ13</accession>
<sequence>MDAVYTGLDSFHDLGHDKEVVMEKIEGKADSAAAVVHKLLRSPKPEQLYLKYAHDILGVVALLGDALDILASKLGISIKGQYKVICLEDISSDLQRELAFPRPALSNGETLPGIFGYAVNMIFLPAEHLQFRTSSGDASSLESREHLYMASSCIEDGVVSLDGEMMRGNGVGSEQLPLSPEKVERLKIIEDLKLELSQLHDQIQEEIRTRTKHKKTFAPFPGMYNSDMLVCFF</sequence>
<dbReference type="OrthoDB" id="10036779at2759"/>